<sequence>MTTPERLAQPSMVGPQKPFKRAATRFALRAATAADLPALYQICLATALAGHDGSGHYRDPELPGHLYAAPYLVLAPESCLVLEDEAGVCGYALGCADSAAFHARLEQQWLPPLRQRYPLSEASADADGQLIHRLHQPPQWLPALLPFPAHLHLDLLPRAQGCGQGRRLLEALLETLARQGAAGVHWGVDPANGRAVGFYRRLGFEVVWQQPGCLWFATRFSAGEGL</sequence>
<dbReference type="PROSITE" id="PS51186">
    <property type="entry name" value="GNAT"/>
    <property type="match status" value="1"/>
</dbReference>
<dbReference type="Gene3D" id="3.40.630.30">
    <property type="match status" value="1"/>
</dbReference>
<keyword evidence="2" id="KW-0808">Transferase</keyword>
<dbReference type="InterPro" id="IPR051822">
    <property type="entry name" value="Glycosyl_Hydrolase_84"/>
</dbReference>
<dbReference type="PANTHER" id="PTHR13170:SF16">
    <property type="entry name" value="PROTEIN O-GLCNACASE"/>
    <property type="match status" value="1"/>
</dbReference>
<comment type="caution">
    <text evidence="2">The sequence shown here is derived from an EMBL/GenBank/DDBJ whole genome shotgun (WGS) entry which is preliminary data.</text>
</comment>
<reference evidence="3" key="1">
    <citation type="journal article" date="2019" name="Int. J. Syst. Evol. Microbiol.">
        <title>The Global Catalogue of Microorganisms (GCM) 10K type strain sequencing project: providing services to taxonomists for standard genome sequencing and annotation.</title>
        <authorList>
            <consortium name="The Broad Institute Genomics Platform"/>
            <consortium name="The Broad Institute Genome Sequencing Center for Infectious Disease"/>
            <person name="Wu L."/>
            <person name="Ma J."/>
        </authorList>
    </citation>
    <scope>NUCLEOTIDE SEQUENCE [LARGE SCALE GENOMIC DNA]</scope>
    <source>
        <strain evidence="3">LMG 29894</strain>
    </source>
</reference>
<dbReference type="RefSeq" id="WP_378167776.1">
    <property type="nucleotide sequence ID" value="NZ_JBHSBU010000001.1"/>
</dbReference>
<dbReference type="InterPro" id="IPR000182">
    <property type="entry name" value="GNAT_dom"/>
</dbReference>
<evidence type="ECO:0000259" key="1">
    <source>
        <dbReference type="PROSITE" id="PS51186"/>
    </source>
</evidence>
<dbReference type="Proteomes" id="UP001595791">
    <property type="component" value="Unassembled WGS sequence"/>
</dbReference>
<feature type="domain" description="N-acetyltransferase" evidence="1">
    <location>
        <begin position="80"/>
        <end position="221"/>
    </location>
</feature>
<keyword evidence="2" id="KW-0012">Acyltransferase</keyword>
<dbReference type="InterPro" id="IPR016181">
    <property type="entry name" value="Acyl_CoA_acyltransferase"/>
</dbReference>
<dbReference type="EC" id="2.3.1.-" evidence="2"/>
<dbReference type="EMBL" id="JBHSBU010000001">
    <property type="protein sequence ID" value="MFC4161625.1"/>
    <property type="molecule type" value="Genomic_DNA"/>
</dbReference>
<dbReference type="GO" id="GO:0016746">
    <property type="term" value="F:acyltransferase activity"/>
    <property type="evidence" value="ECO:0007669"/>
    <property type="project" value="UniProtKB-KW"/>
</dbReference>
<protein>
    <submittedName>
        <fullName evidence="2">GNAT family N-acetyltransferase</fullName>
        <ecNumber evidence="2">2.3.1.-</ecNumber>
    </submittedName>
</protein>
<dbReference type="Pfam" id="PF00583">
    <property type="entry name" value="Acetyltransf_1"/>
    <property type="match status" value="1"/>
</dbReference>
<evidence type="ECO:0000313" key="2">
    <source>
        <dbReference type="EMBL" id="MFC4161625.1"/>
    </source>
</evidence>
<dbReference type="PANTHER" id="PTHR13170">
    <property type="entry name" value="O-GLCNACASE"/>
    <property type="match status" value="1"/>
</dbReference>
<keyword evidence="3" id="KW-1185">Reference proteome</keyword>
<dbReference type="SUPFAM" id="SSF55729">
    <property type="entry name" value="Acyl-CoA N-acyltransferases (Nat)"/>
    <property type="match status" value="1"/>
</dbReference>
<name>A0ABV8MW96_9NEIS</name>
<organism evidence="2 3">
    <name type="scientific">Chitinimonas lacunae</name>
    <dbReference type="NCBI Taxonomy" id="1963018"/>
    <lineage>
        <taxon>Bacteria</taxon>
        <taxon>Pseudomonadati</taxon>
        <taxon>Pseudomonadota</taxon>
        <taxon>Betaproteobacteria</taxon>
        <taxon>Neisseriales</taxon>
        <taxon>Chitinibacteraceae</taxon>
        <taxon>Chitinimonas</taxon>
    </lineage>
</organism>
<accession>A0ABV8MW96</accession>
<evidence type="ECO:0000313" key="3">
    <source>
        <dbReference type="Proteomes" id="UP001595791"/>
    </source>
</evidence>
<gene>
    <name evidence="2" type="ORF">ACFOW7_20005</name>
</gene>
<proteinExistence type="predicted"/>